<dbReference type="Proteomes" id="UP000044841">
    <property type="component" value="Unassembled WGS sequence"/>
</dbReference>
<evidence type="ECO:0000313" key="2">
    <source>
        <dbReference type="Proteomes" id="UP000044841"/>
    </source>
</evidence>
<protein>
    <submittedName>
        <fullName evidence="1">Uncharacterized protein</fullName>
    </submittedName>
</protein>
<sequence>MCATLCPLVPSTTPGRSAHHLEATPAHCLCRRAVPMPQAWAWDGTSEEYNRRCNSAKSNELVITGGRRWSPPSPLSSTHLN</sequence>
<gene>
    <name evidence="1" type="ORF">RSOLAG22IIIB_10276</name>
</gene>
<evidence type="ECO:0000313" key="1">
    <source>
        <dbReference type="EMBL" id="CUA72739.1"/>
    </source>
</evidence>
<name>A0A0K6G2W5_9AGAM</name>
<dbReference type="EMBL" id="CYGV01001310">
    <property type="protein sequence ID" value="CUA72739.1"/>
    <property type="molecule type" value="Genomic_DNA"/>
</dbReference>
<keyword evidence="2" id="KW-1185">Reference proteome</keyword>
<organism evidence="1 2">
    <name type="scientific">Rhizoctonia solani</name>
    <dbReference type="NCBI Taxonomy" id="456999"/>
    <lineage>
        <taxon>Eukaryota</taxon>
        <taxon>Fungi</taxon>
        <taxon>Dikarya</taxon>
        <taxon>Basidiomycota</taxon>
        <taxon>Agaricomycotina</taxon>
        <taxon>Agaricomycetes</taxon>
        <taxon>Cantharellales</taxon>
        <taxon>Ceratobasidiaceae</taxon>
        <taxon>Rhizoctonia</taxon>
    </lineage>
</organism>
<dbReference type="AlphaFoldDB" id="A0A0K6G2W5"/>
<accession>A0A0K6G2W5</accession>
<reference evidence="1 2" key="1">
    <citation type="submission" date="2015-07" db="EMBL/GenBank/DDBJ databases">
        <authorList>
            <person name="Noorani M."/>
        </authorList>
    </citation>
    <scope>NUCLEOTIDE SEQUENCE [LARGE SCALE GENOMIC DNA]</scope>
    <source>
        <strain evidence="1">BBA 69670</strain>
    </source>
</reference>
<proteinExistence type="predicted"/>